<name>B9FUW3_ORYSJ</name>
<sequence>MPAAAASGVAGHAERRPPVATCRGGPCANLIPAAAASDEAGEGGRMKTSPPHCRPSTSTNWHGVPMQQQQLASSTPMVTPSTPPLSTSSTAAGAGHDLFEAAEGSAGEREATQRDRGAATDGNAATPRHCIRGGSGESIWPALGMWLWLARFSQLGGVFG</sequence>
<dbReference type="AlphaFoldDB" id="B9FUW3"/>
<feature type="compositionally biased region" description="Polar residues" evidence="1">
    <location>
        <begin position="55"/>
        <end position="72"/>
    </location>
</feature>
<reference evidence="2" key="2">
    <citation type="submission" date="2008-12" db="EMBL/GenBank/DDBJ databases">
        <title>Improved gene annotation of the rice (Oryza sativa) genomes.</title>
        <authorList>
            <person name="Wang J."/>
            <person name="Li R."/>
            <person name="Fan W."/>
            <person name="Huang Q."/>
            <person name="Zhang J."/>
            <person name="Zhou Y."/>
            <person name="Hu Y."/>
            <person name="Zi S."/>
            <person name="Li J."/>
            <person name="Ni P."/>
            <person name="Zheng H."/>
            <person name="Zhang Y."/>
            <person name="Zhao M."/>
            <person name="Hao Q."/>
            <person name="McDermott J."/>
            <person name="Samudrala R."/>
            <person name="Kristiansen K."/>
            <person name="Wong G.K.-S."/>
        </authorList>
    </citation>
    <scope>NUCLEOTIDE SEQUENCE</scope>
</reference>
<gene>
    <name evidence="2" type="ORF">OsJ_25581</name>
</gene>
<feature type="compositionally biased region" description="Basic and acidic residues" evidence="1">
    <location>
        <begin position="106"/>
        <end position="118"/>
    </location>
</feature>
<feature type="compositionally biased region" description="Low complexity" evidence="1">
    <location>
        <begin position="73"/>
        <end position="90"/>
    </location>
</feature>
<dbReference type="Proteomes" id="UP000007752">
    <property type="component" value="Chromosome 7"/>
</dbReference>
<dbReference type="EMBL" id="CM000144">
    <property type="protein sequence ID" value="EEE67820.1"/>
    <property type="molecule type" value="Genomic_DNA"/>
</dbReference>
<evidence type="ECO:0000256" key="1">
    <source>
        <dbReference type="SAM" id="MobiDB-lite"/>
    </source>
</evidence>
<protein>
    <submittedName>
        <fullName evidence="2">Uncharacterized protein</fullName>
    </submittedName>
</protein>
<feature type="region of interest" description="Disordered" evidence="1">
    <location>
        <begin position="36"/>
        <end position="134"/>
    </location>
</feature>
<reference evidence="2" key="1">
    <citation type="journal article" date="2005" name="PLoS Biol.">
        <title>The genomes of Oryza sativa: a history of duplications.</title>
        <authorList>
            <person name="Yu J."/>
            <person name="Wang J."/>
            <person name="Lin W."/>
            <person name="Li S."/>
            <person name="Li H."/>
            <person name="Zhou J."/>
            <person name="Ni P."/>
            <person name="Dong W."/>
            <person name="Hu S."/>
            <person name="Zeng C."/>
            <person name="Zhang J."/>
            <person name="Zhang Y."/>
            <person name="Li R."/>
            <person name="Xu Z."/>
            <person name="Li S."/>
            <person name="Li X."/>
            <person name="Zheng H."/>
            <person name="Cong L."/>
            <person name="Lin L."/>
            <person name="Yin J."/>
            <person name="Geng J."/>
            <person name="Li G."/>
            <person name="Shi J."/>
            <person name="Liu J."/>
            <person name="Lv H."/>
            <person name="Li J."/>
            <person name="Wang J."/>
            <person name="Deng Y."/>
            <person name="Ran L."/>
            <person name="Shi X."/>
            <person name="Wang X."/>
            <person name="Wu Q."/>
            <person name="Li C."/>
            <person name="Ren X."/>
            <person name="Wang J."/>
            <person name="Wang X."/>
            <person name="Li D."/>
            <person name="Liu D."/>
            <person name="Zhang X."/>
            <person name="Ji Z."/>
            <person name="Zhao W."/>
            <person name="Sun Y."/>
            <person name="Zhang Z."/>
            <person name="Bao J."/>
            <person name="Han Y."/>
            <person name="Dong L."/>
            <person name="Ji J."/>
            <person name="Chen P."/>
            <person name="Wu S."/>
            <person name="Liu J."/>
            <person name="Xiao Y."/>
            <person name="Bu D."/>
            <person name="Tan J."/>
            <person name="Yang L."/>
            <person name="Ye C."/>
            <person name="Zhang J."/>
            <person name="Xu J."/>
            <person name="Zhou Y."/>
            <person name="Yu Y."/>
            <person name="Zhang B."/>
            <person name="Zhuang S."/>
            <person name="Wei H."/>
            <person name="Liu B."/>
            <person name="Lei M."/>
            <person name="Yu H."/>
            <person name="Li Y."/>
            <person name="Xu H."/>
            <person name="Wei S."/>
            <person name="He X."/>
            <person name="Fang L."/>
            <person name="Zhang Z."/>
            <person name="Zhang Y."/>
            <person name="Huang X."/>
            <person name="Su Z."/>
            <person name="Tong W."/>
            <person name="Li J."/>
            <person name="Tong Z."/>
            <person name="Li S."/>
            <person name="Ye J."/>
            <person name="Wang L."/>
            <person name="Fang L."/>
            <person name="Lei T."/>
            <person name="Chen C."/>
            <person name="Chen H."/>
            <person name="Xu Z."/>
            <person name="Li H."/>
            <person name="Huang H."/>
            <person name="Zhang F."/>
            <person name="Xu H."/>
            <person name="Li N."/>
            <person name="Zhao C."/>
            <person name="Li S."/>
            <person name="Dong L."/>
            <person name="Huang Y."/>
            <person name="Li L."/>
            <person name="Xi Y."/>
            <person name="Qi Q."/>
            <person name="Li W."/>
            <person name="Zhang B."/>
            <person name="Hu W."/>
            <person name="Zhang Y."/>
            <person name="Tian X."/>
            <person name="Jiao Y."/>
            <person name="Liang X."/>
            <person name="Jin J."/>
            <person name="Gao L."/>
            <person name="Zheng W."/>
            <person name="Hao B."/>
            <person name="Liu S."/>
            <person name="Wang W."/>
            <person name="Yuan L."/>
            <person name="Cao M."/>
            <person name="McDermott J."/>
            <person name="Samudrala R."/>
            <person name="Wang J."/>
            <person name="Wong G.K."/>
            <person name="Yang H."/>
        </authorList>
    </citation>
    <scope>NUCLEOTIDE SEQUENCE [LARGE SCALE GENOMIC DNA]</scope>
</reference>
<organism evidence="2">
    <name type="scientific">Oryza sativa subsp. japonica</name>
    <name type="common">Rice</name>
    <dbReference type="NCBI Taxonomy" id="39947"/>
    <lineage>
        <taxon>Eukaryota</taxon>
        <taxon>Viridiplantae</taxon>
        <taxon>Streptophyta</taxon>
        <taxon>Embryophyta</taxon>
        <taxon>Tracheophyta</taxon>
        <taxon>Spermatophyta</taxon>
        <taxon>Magnoliopsida</taxon>
        <taxon>Liliopsida</taxon>
        <taxon>Poales</taxon>
        <taxon>Poaceae</taxon>
        <taxon>BOP clade</taxon>
        <taxon>Oryzoideae</taxon>
        <taxon>Oryzeae</taxon>
        <taxon>Oryzinae</taxon>
        <taxon>Oryza</taxon>
        <taxon>Oryza sativa</taxon>
    </lineage>
</organism>
<proteinExistence type="predicted"/>
<accession>B9FUW3</accession>
<evidence type="ECO:0000313" key="2">
    <source>
        <dbReference type="EMBL" id="EEE67820.1"/>
    </source>
</evidence>